<protein>
    <submittedName>
        <fullName evidence="3">Uncharacterized protein</fullName>
    </submittedName>
</protein>
<accession>A0A1F7VII1</accession>
<dbReference type="InterPro" id="IPR028098">
    <property type="entry name" value="Glyco_trans_4-like_N"/>
</dbReference>
<dbReference type="InterPro" id="IPR001296">
    <property type="entry name" value="Glyco_trans_1"/>
</dbReference>
<dbReference type="Gene3D" id="3.40.50.2000">
    <property type="entry name" value="Glycogen Phosphorylase B"/>
    <property type="match status" value="2"/>
</dbReference>
<dbReference type="Proteomes" id="UP000177574">
    <property type="component" value="Unassembled WGS sequence"/>
</dbReference>
<dbReference type="InterPro" id="IPR050194">
    <property type="entry name" value="Glycosyltransferase_grp1"/>
</dbReference>
<dbReference type="GO" id="GO:0016758">
    <property type="term" value="F:hexosyltransferase activity"/>
    <property type="evidence" value="ECO:0007669"/>
    <property type="project" value="TreeGrafter"/>
</dbReference>
<evidence type="ECO:0000259" key="2">
    <source>
        <dbReference type="Pfam" id="PF13579"/>
    </source>
</evidence>
<dbReference type="AlphaFoldDB" id="A0A1F7VII1"/>
<evidence type="ECO:0000313" key="4">
    <source>
        <dbReference type="Proteomes" id="UP000177574"/>
    </source>
</evidence>
<evidence type="ECO:0000259" key="1">
    <source>
        <dbReference type="Pfam" id="PF00534"/>
    </source>
</evidence>
<reference evidence="3 4" key="1">
    <citation type="journal article" date="2016" name="Nat. Commun.">
        <title>Thousands of microbial genomes shed light on interconnected biogeochemical processes in an aquifer system.</title>
        <authorList>
            <person name="Anantharaman K."/>
            <person name="Brown C.T."/>
            <person name="Hug L.A."/>
            <person name="Sharon I."/>
            <person name="Castelle C.J."/>
            <person name="Probst A.J."/>
            <person name="Thomas B.C."/>
            <person name="Singh A."/>
            <person name="Wilkins M.J."/>
            <person name="Karaoz U."/>
            <person name="Brodie E.L."/>
            <person name="Williams K.H."/>
            <person name="Hubbard S.S."/>
            <person name="Banfield J.F."/>
        </authorList>
    </citation>
    <scope>NUCLEOTIDE SEQUENCE [LARGE SCALE GENOMIC DNA]</scope>
</reference>
<dbReference type="EMBL" id="MGET01000025">
    <property type="protein sequence ID" value="OGL89794.1"/>
    <property type="molecule type" value="Genomic_DNA"/>
</dbReference>
<dbReference type="PANTHER" id="PTHR45947:SF3">
    <property type="entry name" value="SULFOQUINOVOSYL TRANSFERASE SQD2"/>
    <property type="match status" value="1"/>
</dbReference>
<sequence length="412" mass="46418">MNIVVVSICYPPEIRSISTMVREFCEYLAHKGHTVTVLTGWPQYNLSQEDERRAFQTVTIERGVRVIRIKTLPTHKVAYLLRGVAQVLLPPLFMWAFRKHVRERVDAVVVYSPHLPLTVVGNRIKRKTGARYLLNIQDIFPQGAIDLGILKNTWIIKFFERMERRAYEAADAITTCTNRARNLLVERKHVPIECVTVVPNWIDAMPYDHAQATGALRAVLKLESAFLMVFPGILGPTQGLDFVLDVAKVLRDHAHIHFVFVGDGTETEHLQKRVRDEEINNVHFRPFVSPDAYPSLLKEADAGLLSLRMDCKTPTVPGKLYGFMASGLPVVAFLNPESEGHEIIQTAQCGLVMKSRDAAAAARLVLQLAKDAEARKRYGESGRAYVKRYVTKEVCISQLLGLLVDEFAILPP</sequence>
<organism evidence="3 4">
    <name type="scientific">Candidatus Uhrbacteria bacterium RIFCSPLOWO2_02_FULL_53_10</name>
    <dbReference type="NCBI Taxonomy" id="1802411"/>
    <lineage>
        <taxon>Bacteria</taxon>
        <taxon>Candidatus Uhriibacteriota</taxon>
    </lineage>
</organism>
<feature type="domain" description="Glycosyltransferase subfamily 4-like N-terminal" evidence="2">
    <location>
        <begin position="17"/>
        <end position="201"/>
    </location>
</feature>
<comment type="caution">
    <text evidence="3">The sequence shown here is derived from an EMBL/GenBank/DDBJ whole genome shotgun (WGS) entry which is preliminary data.</text>
</comment>
<dbReference type="SUPFAM" id="SSF53756">
    <property type="entry name" value="UDP-Glycosyltransferase/glycogen phosphorylase"/>
    <property type="match status" value="1"/>
</dbReference>
<dbReference type="Pfam" id="PF00534">
    <property type="entry name" value="Glycos_transf_1"/>
    <property type="match status" value="1"/>
</dbReference>
<gene>
    <name evidence="3" type="ORF">A3I45_04235</name>
</gene>
<dbReference type="Pfam" id="PF13579">
    <property type="entry name" value="Glyco_trans_4_4"/>
    <property type="match status" value="1"/>
</dbReference>
<name>A0A1F7VII1_9BACT</name>
<dbReference type="PANTHER" id="PTHR45947">
    <property type="entry name" value="SULFOQUINOVOSYL TRANSFERASE SQD2"/>
    <property type="match status" value="1"/>
</dbReference>
<feature type="domain" description="Glycosyl transferase family 1" evidence="1">
    <location>
        <begin position="223"/>
        <end position="383"/>
    </location>
</feature>
<dbReference type="CDD" id="cd03794">
    <property type="entry name" value="GT4_WbuB-like"/>
    <property type="match status" value="1"/>
</dbReference>
<evidence type="ECO:0000313" key="3">
    <source>
        <dbReference type="EMBL" id="OGL89794.1"/>
    </source>
</evidence>
<proteinExistence type="predicted"/>